<protein>
    <submittedName>
        <fullName evidence="1">Uncharacterized protein</fullName>
    </submittedName>
</protein>
<dbReference type="VEuPathDB" id="FungiDB:MYCFIDRAFT_203687"/>
<dbReference type="HOGENOM" id="CLU_1652916_0_0_1"/>
<accession>M3AG72</accession>
<proteinExistence type="predicted"/>
<dbReference type="KEGG" id="pfj:MYCFIDRAFT_203687"/>
<evidence type="ECO:0000313" key="1">
    <source>
        <dbReference type="EMBL" id="EME83591.1"/>
    </source>
</evidence>
<dbReference type="Proteomes" id="UP000016932">
    <property type="component" value="Unassembled WGS sequence"/>
</dbReference>
<gene>
    <name evidence="1" type="ORF">MYCFIDRAFT_203687</name>
</gene>
<dbReference type="GeneID" id="19336179"/>
<name>M3AG72_PSEFD</name>
<reference evidence="1 2" key="1">
    <citation type="journal article" date="2012" name="PLoS Pathog.">
        <title>Diverse lifestyles and strategies of plant pathogenesis encoded in the genomes of eighteen Dothideomycetes fungi.</title>
        <authorList>
            <person name="Ohm R.A."/>
            <person name="Feau N."/>
            <person name="Henrissat B."/>
            <person name="Schoch C.L."/>
            <person name="Horwitz B.A."/>
            <person name="Barry K.W."/>
            <person name="Condon B.J."/>
            <person name="Copeland A.C."/>
            <person name="Dhillon B."/>
            <person name="Glaser F."/>
            <person name="Hesse C.N."/>
            <person name="Kosti I."/>
            <person name="LaButti K."/>
            <person name="Lindquist E.A."/>
            <person name="Lucas S."/>
            <person name="Salamov A.A."/>
            <person name="Bradshaw R.E."/>
            <person name="Ciuffetti L."/>
            <person name="Hamelin R.C."/>
            <person name="Kema G.H.J."/>
            <person name="Lawrence C."/>
            <person name="Scott J.A."/>
            <person name="Spatafora J.W."/>
            <person name="Turgeon B.G."/>
            <person name="de Wit P.J.G.M."/>
            <person name="Zhong S."/>
            <person name="Goodwin S.B."/>
            <person name="Grigoriev I.V."/>
        </authorList>
    </citation>
    <scope>NUCLEOTIDE SEQUENCE [LARGE SCALE GENOMIC DNA]</scope>
    <source>
        <strain evidence="1 2">CIRAD86</strain>
    </source>
</reference>
<evidence type="ECO:0000313" key="2">
    <source>
        <dbReference type="Proteomes" id="UP000016932"/>
    </source>
</evidence>
<sequence>MTLLVLSPLGLFNAGMFVGNIQIKLLLIPAVVAKGPTPYSLEPRLVFYHLFNVCLDHVSSWVLRTGVGPASKKEAGIFMTSLAYELLAPVAECGDVVEVERYGRILSLQERLHLEACLAIEERKGERLFEVEIWRKVIVWVHWWLRKGAVHKSIYLFAEL</sequence>
<keyword evidence="2" id="KW-1185">Reference proteome</keyword>
<dbReference type="AlphaFoldDB" id="M3AG72"/>
<dbReference type="EMBL" id="KB446558">
    <property type="protein sequence ID" value="EME83591.1"/>
    <property type="molecule type" value="Genomic_DNA"/>
</dbReference>
<dbReference type="RefSeq" id="XP_007926769.1">
    <property type="nucleotide sequence ID" value="XM_007928578.1"/>
</dbReference>
<organism evidence="1 2">
    <name type="scientific">Pseudocercospora fijiensis (strain CIRAD86)</name>
    <name type="common">Black leaf streak disease fungus</name>
    <name type="synonym">Mycosphaerella fijiensis</name>
    <dbReference type="NCBI Taxonomy" id="383855"/>
    <lineage>
        <taxon>Eukaryota</taxon>
        <taxon>Fungi</taxon>
        <taxon>Dikarya</taxon>
        <taxon>Ascomycota</taxon>
        <taxon>Pezizomycotina</taxon>
        <taxon>Dothideomycetes</taxon>
        <taxon>Dothideomycetidae</taxon>
        <taxon>Mycosphaerellales</taxon>
        <taxon>Mycosphaerellaceae</taxon>
        <taxon>Pseudocercospora</taxon>
    </lineage>
</organism>